<keyword evidence="3" id="KW-1185">Reference proteome</keyword>
<dbReference type="Proteomes" id="UP001370758">
    <property type="component" value="Unassembled WGS sequence"/>
</dbReference>
<dbReference type="SUPFAM" id="SSF81383">
    <property type="entry name" value="F-box domain"/>
    <property type="match status" value="1"/>
</dbReference>
<organism evidence="2 3">
    <name type="scientific">Arthrobotrys musiformis</name>
    <dbReference type="NCBI Taxonomy" id="47236"/>
    <lineage>
        <taxon>Eukaryota</taxon>
        <taxon>Fungi</taxon>
        <taxon>Dikarya</taxon>
        <taxon>Ascomycota</taxon>
        <taxon>Pezizomycotina</taxon>
        <taxon>Orbiliomycetes</taxon>
        <taxon>Orbiliales</taxon>
        <taxon>Orbiliaceae</taxon>
        <taxon>Arthrobotrys</taxon>
    </lineage>
</organism>
<evidence type="ECO:0000259" key="1">
    <source>
        <dbReference type="PROSITE" id="PS50181"/>
    </source>
</evidence>
<accession>A0AAV9WGC1</accession>
<sequence>MPTFVRLPSEVLVEIASHLAPLDVALLSLTCHAIRRRIGQKNQRLWFSMLKTAGQNLGREPEGPLIFDPTRDYWGYVTGIFLGKEPYLRCGRCLRKVRIDSDSDYYSYFRLWRKGSRIGRLYCEGCVRELFDSIASIVEIFPELNIPPGFEILAKRLGSVADGLAVGPDEDSKAELVSFPTSPRAEPYIRKTVSRRLIEKQIGQVSKAKSQSSRFLANWMIKMRGIGESLDQPITFIVGEYTRSFKRFHPLIEPDMFHYCLWKFILEDFQSLGKGGSNSIPLPSETPNIVRGVGIYLETKASNPRRGETRRTLASMRAKEYLIGLFGAQDGCHFDFATILYPKFLVVHIAGWALCAVHWMSAFSDSYLYPGGLHSPWTGWICCYWCLKENPSNSTSYEVVSRMDLDLRPESIAVHMLQSHPEKLGKRPKDPIDEDWQDRSCDQLERGISSDPAVWDYPLEDIVKDYSSSFGYFGEIFEVDFSGLDI</sequence>
<feature type="domain" description="F-box" evidence="1">
    <location>
        <begin position="1"/>
        <end position="49"/>
    </location>
</feature>
<protein>
    <recommendedName>
        <fullName evidence="1">F-box domain-containing protein</fullName>
    </recommendedName>
</protein>
<dbReference type="InterPro" id="IPR001810">
    <property type="entry name" value="F-box_dom"/>
</dbReference>
<dbReference type="EMBL" id="JAVHJL010000003">
    <property type="protein sequence ID" value="KAK6507695.1"/>
    <property type="molecule type" value="Genomic_DNA"/>
</dbReference>
<dbReference type="PROSITE" id="PS50181">
    <property type="entry name" value="FBOX"/>
    <property type="match status" value="1"/>
</dbReference>
<evidence type="ECO:0000313" key="2">
    <source>
        <dbReference type="EMBL" id="KAK6507695.1"/>
    </source>
</evidence>
<proteinExistence type="predicted"/>
<evidence type="ECO:0000313" key="3">
    <source>
        <dbReference type="Proteomes" id="UP001370758"/>
    </source>
</evidence>
<dbReference type="InterPro" id="IPR036047">
    <property type="entry name" value="F-box-like_dom_sf"/>
</dbReference>
<gene>
    <name evidence="2" type="ORF">TWF481_006118</name>
</gene>
<dbReference type="Pfam" id="PF12937">
    <property type="entry name" value="F-box-like"/>
    <property type="match status" value="1"/>
</dbReference>
<reference evidence="2 3" key="1">
    <citation type="submission" date="2023-08" db="EMBL/GenBank/DDBJ databases">
        <authorList>
            <person name="Palmer J.M."/>
        </authorList>
    </citation>
    <scope>NUCLEOTIDE SEQUENCE [LARGE SCALE GENOMIC DNA]</scope>
    <source>
        <strain evidence="2 3">TWF481</strain>
    </source>
</reference>
<dbReference type="CDD" id="cd09917">
    <property type="entry name" value="F-box_SF"/>
    <property type="match status" value="1"/>
</dbReference>
<dbReference type="AlphaFoldDB" id="A0AAV9WGC1"/>
<name>A0AAV9WGC1_9PEZI</name>
<comment type="caution">
    <text evidence="2">The sequence shown here is derived from an EMBL/GenBank/DDBJ whole genome shotgun (WGS) entry which is preliminary data.</text>
</comment>